<accession>A0A448J0H2</accession>
<reference evidence="3 4" key="1">
    <citation type="submission" date="2018-12" db="EMBL/GenBank/DDBJ databases">
        <authorList>
            <consortium name="Pathogen Informatics"/>
        </authorList>
    </citation>
    <scope>NUCLEOTIDE SEQUENCE [LARGE SCALE GENOMIC DNA]</scope>
    <source>
        <strain evidence="3 4">NCTC10437</strain>
    </source>
</reference>
<dbReference type="KEGG" id="mauu:NCTC10437_05206"/>
<keyword evidence="2" id="KW-0812">Transmembrane</keyword>
<dbReference type="RefSeq" id="WP_126316690.1">
    <property type="nucleotide sequence ID" value="NZ_LR134356.1"/>
</dbReference>
<keyword evidence="4" id="KW-1185">Reference proteome</keyword>
<proteinExistence type="predicted"/>
<gene>
    <name evidence="3" type="ORF">NCTC10437_05206</name>
</gene>
<evidence type="ECO:0000256" key="1">
    <source>
        <dbReference type="SAM" id="MobiDB-lite"/>
    </source>
</evidence>
<feature type="region of interest" description="Disordered" evidence="1">
    <location>
        <begin position="1"/>
        <end position="25"/>
    </location>
</feature>
<dbReference type="EMBL" id="LR134356">
    <property type="protein sequence ID" value="VEG58180.1"/>
    <property type="molecule type" value="Genomic_DNA"/>
</dbReference>
<feature type="transmembrane region" description="Helical" evidence="2">
    <location>
        <begin position="45"/>
        <end position="68"/>
    </location>
</feature>
<sequence>MSQVPARGPTRSGARLRLRPGSSTLPNATTAKVAEAKGKDRSYRLAFGSLLVSVVVAIASPLSAWVIAKQGYNASSTQARDAFLRDQQMLAYQTFHASASALLSMDQKFSILVHSDLPDPQSQWSDPHAEATYLIKEFEILRYDLLENLQKVRNDLVFVNMVGATEVVEAAVKFTNLFHGEESVMVQMQSIVNRIPLSSPDVRAYLGVSHPDNLIHGSTLWRDAENLLLREFVDAVREAYGQDLVGTVPRL</sequence>
<dbReference type="AlphaFoldDB" id="A0A448J0H2"/>
<keyword evidence="2" id="KW-0472">Membrane</keyword>
<organism evidence="3 4">
    <name type="scientific">Mycolicibacterium aurum</name>
    <name type="common">Mycobacterium aurum</name>
    <dbReference type="NCBI Taxonomy" id="1791"/>
    <lineage>
        <taxon>Bacteria</taxon>
        <taxon>Bacillati</taxon>
        <taxon>Actinomycetota</taxon>
        <taxon>Actinomycetes</taxon>
        <taxon>Mycobacteriales</taxon>
        <taxon>Mycobacteriaceae</taxon>
        <taxon>Mycolicibacterium</taxon>
    </lineage>
</organism>
<protein>
    <submittedName>
        <fullName evidence="3">Uncharacterized protein</fullName>
    </submittedName>
</protein>
<evidence type="ECO:0000256" key="2">
    <source>
        <dbReference type="SAM" id="Phobius"/>
    </source>
</evidence>
<evidence type="ECO:0000313" key="3">
    <source>
        <dbReference type="EMBL" id="VEG58180.1"/>
    </source>
</evidence>
<dbReference type="Proteomes" id="UP000279306">
    <property type="component" value="Chromosome"/>
</dbReference>
<evidence type="ECO:0000313" key="4">
    <source>
        <dbReference type="Proteomes" id="UP000279306"/>
    </source>
</evidence>
<keyword evidence="2" id="KW-1133">Transmembrane helix</keyword>
<name>A0A448J0H2_MYCAU</name>